<name>W4RWF7_9XANT</name>
<accession>W4RWF7</accession>
<dbReference type="EMBL" id="BAVB01000030">
    <property type="protein sequence ID" value="GAE48656.1"/>
    <property type="molecule type" value="Genomic_DNA"/>
</dbReference>
<sequence length="95" mass="9881">MGLPGFEQVLALPFDGRVGLFAAGGRGLCLVGTFVAQVLRACPLVGRLLGFVAATLQVGDLFATGGSGVAQVLLCRCQRRWRQGGRLAVGQRLAP</sequence>
<dbReference type="GO" id="GO:0004812">
    <property type="term" value="F:aminoacyl-tRNA ligase activity"/>
    <property type="evidence" value="ECO:0007669"/>
    <property type="project" value="UniProtKB-KW"/>
</dbReference>
<keyword evidence="1" id="KW-0030">Aminoacyl-tRNA synthetase</keyword>
<evidence type="ECO:0000313" key="2">
    <source>
        <dbReference type="Proteomes" id="UP000019143"/>
    </source>
</evidence>
<protein>
    <submittedName>
        <fullName evidence="1">Histidyl-tRNA synthetase</fullName>
    </submittedName>
</protein>
<dbReference type="AlphaFoldDB" id="W4RWF7"/>
<gene>
    <name evidence="1" type="ORF">XPU_0188</name>
</gene>
<comment type="caution">
    <text evidence="1">The sequence shown here is derived from an EMBL/GenBank/DDBJ whole genome shotgun (WGS) entry which is preliminary data.</text>
</comment>
<dbReference type="Proteomes" id="UP000019143">
    <property type="component" value="Unassembled WGS sequence"/>
</dbReference>
<reference evidence="1 2" key="1">
    <citation type="submission" date="2014-01" db="EMBL/GenBank/DDBJ databases">
        <title>Genome sequence and analysis of Xanthomonas arboricola pv. pruni.</title>
        <authorList>
            <person name="Fujikawa T."/>
            <person name="Nakazono-Nagaoka E."/>
        </authorList>
    </citation>
    <scope>NUCLEOTIDE SEQUENCE [LARGE SCALE GENOMIC DNA]</scope>
    <source>
        <strain evidence="2">MAFF 311562</strain>
    </source>
</reference>
<proteinExistence type="predicted"/>
<organism evidence="1 2">
    <name type="scientific">Xanthomonas arboricola pv. pruni str. MAFF 311562</name>
    <dbReference type="NCBI Taxonomy" id="1414836"/>
    <lineage>
        <taxon>Bacteria</taxon>
        <taxon>Pseudomonadati</taxon>
        <taxon>Pseudomonadota</taxon>
        <taxon>Gammaproteobacteria</taxon>
        <taxon>Lysobacterales</taxon>
        <taxon>Lysobacteraceae</taxon>
        <taxon>Xanthomonas</taxon>
    </lineage>
</organism>
<keyword evidence="1" id="KW-0436">Ligase</keyword>
<evidence type="ECO:0000313" key="1">
    <source>
        <dbReference type="EMBL" id="GAE48656.1"/>
    </source>
</evidence>